<comment type="caution">
    <text evidence="1">The sequence shown here is derived from an EMBL/GenBank/DDBJ whole genome shotgun (WGS) entry which is preliminary data.</text>
</comment>
<dbReference type="OrthoDB" id="6299807at2"/>
<proteinExistence type="predicted"/>
<dbReference type="EMBL" id="NKHF01000101">
    <property type="protein sequence ID" value="PCK29858.1"/>
    <property type="molecule type" value="Genomic_DNA"/>
</dbReference>
<evidence type="ECO:0008006" key="3">
    <source>
        <dbReference type="Google" id="ProtNLM"/>
    </source>
</evidence>
<dbReference type="AlphaFoldDB" id="A0A2A5JK93"/>
<evidence type="ECO:0000313" key="2">
    <source>
        <dbReference type="Proteomes" id="UP000228621"/>
    </source>
</evidence>
<accession>A0A2A5JK93</accession>
<keyword evidence="2" id="KW-1185">Reference proteome</keyword>
<organism evidence="1 2">
    <name type="scientific">Pseudoalteromonas piscicida</name>
    <dbReference type="NCBI Taxonomy" id="43662"/>
    <lineage>
        <taxon>Bacteria</taxon>
        <taxon>Pseudomonadati</taxon>
        <taxon>Pseudomonadota</taxon>
        <taxon>Gammaproteobacteria</taxon>
        <taxon>Alteromonadales</taxon>
        <taxon>Pseudoalteromonadaceae</taxon>
        <taxon>Pseudoalteromonas</taxon>
    </lineage>
</organism>
<dbReference type="Proteomes" id="UP000228621">
    <property type="component" value="Unassembled WGS sequence"/>
</dbReference>
<dbReference type="RefSeq" id="WP_099643815.1">
    <property type="nucleotide sequence ID" value="NZ_NKHF01000101.1"/>
</dbReference>
<reference evidence="2" key="1">
    <citation type="journal article" date="2019" name="Genome Announc.">
        <title>Draft Genome Sequence of Pseudoalteromonas piscicida Strain 36Y ROTHPW, an Hypersaline Seawater Isolate from the South Coast of Sonora, Mexico.</title>
        <authorList>
            <person name="Sanchez-Diaz R."/>
            <person name="Molina-Garza Z.J."/>
            <person name="Cruz-Suarez L.E."/>
            <person name="Selvin J."/>
            <person name="Kiran G.S."/>
            <person name="Ibarra-Gamez J.C."/>
            <person name="Gomez-Gil B."/>
            <person name="Galaviz-Silva L."/>
        </authorList>
    </citation>
    <scope>NUCLEOTIDE SEQUENCE [LARGE SCALE GENOMIC DNA]</scope>
    <source>
        <strain evidence="2">36Y_RITHPW</strain>
    </source>
</reference>
<protein>
    <recommendedName>
        <fullName evidence="3">STAS/SEC14 domain-containing protein</fullName>
    </recommendedName>
</protein>
<gene>
    <name evidence="1" type="ORF">CEX98_20260</name>
</gene>
<evidence type="ECO:0000313" key="1">
    <source>
        <dbReference type="EMBL" id="PCK29858.1"/>
    </source>
</evidence>
<name>A0A2A5JK93_PSEO7</name>
<sequence>MKKFSYRATIDLNERLIHAAAYGECVEANILNMYKNLGLTLKSNQLNCLVIDVSQLHITYDYPSVLTVLKKLNQIVEDIALARVIAPSDTKSGLIEAFAEKHGLQIKNFENYKDAIAWLQTVNTAKAEQ</sequence>